<comment type="caution">
    <text evidence="2">The sequence shown here is derived from an EMBL/GenBank/DDBJ whole genome shotgun (WGS) entry which is preliminary data.</text>
</comment>
<feature type="compositionally biased region" description="Basic and acidic residues" evidence="1">
    <location>
        <begin position="160"/>
        <end position="169"/>
    </location>
</feature>
<feature type="region of interest" description="Disordered" evidence="1">
    <location>
        <begin position="81"/>
        <end position="169"/>
    </location>
</feature>
<organism evidence="2 3">
    <name type="scientific">Lasiosphaeria miniovina</name>
    <dbReference type="NCBI Taxonomy" id="1954250"/>
    <lineage>
        <taxon>Eukaryota</taxon>
        <taxon>Fungi</taxon>
        <taxon>Dikarya</taxon>
        <taxon>Ascomycota</taxon>
        <taxon>Pezizomycotina</taxon>
        <taxon>Sordariomycetes</taxon>
        <taxon>Sordariomycetidae</taxon>
        <taxon>Sordariales</taxon>
        <taxon>Lasiosphaeriaceae</taxon>
        <taxon>Lasiosphaeria</taxon>
    </lineage>
</organism>
<dbReference type="AlphaFoldDB" id="A0AA40DTF5"/>
<evidence type="ECO:0000256" key="1">
    <source>
        <dbReference type="SAM" id="MobiDB-lite"/>
    </source>
</evidence>
<gene>
    <name evidence="2" type="ORF">B0T26DRAFT_780223</name>
</gene>
<proteinExistence type="predicted"/>
<feature type="compositionally biased region" description="Low complexity" evidence="1">
    <location>
        <begin position="109"/>
        <end position="127"/>
    </location>
</feature>
<feature type="compositionally biased region" description="Low complexity" evidence="1">
    <location>
        <begin position="145"/>
        <end position="159"/>
    </location>
</feature>
<dbReference type="GeneID" id="85329953"/>
<dbReference type="Proteomes" id="UP001172101">
    <property type="component" value="Unassembled WGS sequence"/>
</dbReference>
<protein>
    <submittedName>
        <fullName evidence="2">Uncharacterized protein</fullName>
    </submittedName>
</protein>
<accession>A0AA40DTF5</accession>
<evidence type="ECO:0000313" key="2">
    <source>
        <dbReference type="EMBL" id="KAK0712702.1"/>
    </source>
</evidence>
<dbReference type="RefSeq" id="XP_060294025.1">
    <property type="nucleotide sequence ID" value="XM_060446683.1"/>
</dbReference>
<reference evidence="2" key="1">
    <citation type="submission" date="2023-06" db="EMBL/GenBank/DDBJ databases">
        <title>Genome-scale phylogeny and comparative genomics of the fungal order Sordariales.</title>
        <authorList>
            <consortium name="Lawrence Berkeley National Laboratory"/>
            <person name="Hensen N."/>
            <person name="Bonometti L."/>
            <person name="Westerberg I."/>
            <person name="Brannstrom I.O."/>
            <person name="Guillou S."/>
            <person name="Cros-Aarteil S."/>
            <person name="Calhoun S."/>
            <person name="Haridas S."/>
            <person name="Kuo A."/>
            <person name="Mondo S."/>
            <person name="Pangilinan J."/>
            <person name="Riley R."/>
            <person name="LaButti K."/>
            <person name="Andreopoulos B."/>
            <person name="Lipzen A."/>
            <person name="Chen C."/>
            <person name="Yanf M."/>
            <person name="Daum C."/>
            <person name="Ng V."/>
            <person name="Clum A."/>
            <person name="Steindorff A."/>
            <person name="Ohm R."/>
            <person name="Martin F."/>
            <person name="Silar P."/>
            <person name="Natvig D."/>
            <person name="Lalanne C."/>
            <person name="Gautier V."/>
            <person name="Ament-velasquez S.L."/>
            <person name="Kruys A."/>
            <person name="Hutchinson M.I."/>
            <person name="Powell A.J."/>
            <person name="Barry K."/>
            <person name="Miller A.N."/>
            <person name="Grigoriev I.V."/>
            <person name="Debuchy R."/>
            <person name="Gladieux P."/>
            <person name="Thoren M.H."/>
            <person name="Johannesson H."/>
        </authorList>
    </citation>
    <scope>NUCLEOTIDE SEQUENCE</scope>
    <source>
        <strain evidence="2">SMH2392-1A</strain>
    </source>
</reference>
<sequence length="169" mass="16893">MSFLTEAAARRVATLGVPRAMAASAPRASFSSSVTMQKSVMDTAKDTLKTVDRAVSDKLVDGIDIATNVSAKVKEATEQVRQGSAADTASELQRKAQGAASELAGKAQSATGQTEGSAASAAGQAKGAVHEWAGKAQGKADEVAGKTSGAASKAAGKAKGAAEEAKRSL</sequence>
<feature type="compositionally biased region" description="Polar residues" evidence="1">
    <location>
        <begin position="81"/>
        <end position="91"/>
    </location>
</feature>
<dbReference type="EMBL" id="JAUIRO010000005">
    <property type="protein sequence ID" value="KAK0712702.1"/>
    <property type="molecule type" value="Genomic_DNA"/>
</dbReference>
<keyword evidence="3" id="KW-1185">Reference proteome</keyword>
<evidence type="ECO:0000313" key="3">
    <source>
        <dbReference type="Proteomes" id="UP001172101"/>
    </source>
</evidence>
<name>A0AA40DTF5_9PEZI</name>
<feature type="compositionally biased region" description="Basic and acidic residues" evidence="1">
    <location>
        <begin position="128"/>
        <end position="144"/>
    </location>
</feature>